<dbReference type="InterPro" id="IPR020846">
    <property type="entry name" value="MFS_dom"/>
</dbReference>
<comment type="subcellular location">
    <subcellularLocation>
        <location evidence="1">Membrane</location>
        <topology evidence="1">Multi-pass membrane protein</topology>
    </subcellularLocation>
</comment>
<feature type="transmembrane region" description="Helical" evidence="7">
    <location>
        <begin position="204"/>
        <end position="224"/>
    </location>
</feature>
<keyword evidence="5 7" id="KW-0472">Membrane</keyword>
<evidence type="ECO:0000256" key="6">
    <source>
        <dbReference type="ARBA" id="ARBA00024338"/>
    </source>
</evidence>
<dbReference type="PANTHER" id="PTHR23505:SF79">
    <property type="entry name" value="PROTEIN SPINSTER"/>
    <property type="match status" value="1"/>
</dbReference>
<dbReference type="GeneID" id="114252495"/>
<dbReference type="PROSITE" id="PS50850">
    <property type="entry name" value="MFS"/>
    <property type="match status" value="1"/>
</dbReference>
<keyword evidence="3 7" id="KW-0812">Transmembrane</keyword>
<keyword evidence="4 7" id="KW-1133">Transmembrane helix</keyword>
<feature type="transmembrane region" description="Helical" evidence="7">
    <location>
        <begin position="140"/>
        <end position="161"/>
    </location>
</feature>
<dbReference type="CDD" id="cd17328">
    <property type="entry name" value="MFS_spinster_like"/>
    <property type="match status" value="1"/>
</dbReference>
<feature type="transmembrane region" description="Helical" evidence="7">
    <location>
        <begin position="333"/>
        <end position="355"/>
    </location>
</feature>
<feature type="transmembrane region" description="Helical" evidence="7">
    <location>
        <begin position="255"/>
        <end position="277"/>
    </location>
</feature>
<dbReference type="Pfam" id="PF07690">
    <property type="entry name" value="MFS_1"/>
    <property type="match status" value="1"/>
</dbReference>
<name>A0A6J2KMK7_BOMMA</name>
<dbReference type="KEGG" id="bman:114252495"/>
<gene>
    <name evidence="10" type="primary">LOC114252495</name>
</gene>
<dbReference type="InterPro" id="IPR011701">
    <property type="entry name" value="MFS"/>
</dbReference>
<feature type="transmembrane region" description="Helical" evidence="7">
    <location>
        <begin position="44"/>
        <end position="62"/>
    </location>
</feature>
<dbReference type="Gene3D" id="1.20.1250.20">
    <property type="entry name" value="MFS general substrate transporter like domains"/>
    <property type="match status" value="1"/>
</dbReference>
<feature type="transmembrane region" description="Helical" evidence="7">
    <location>
        <begin position="361"/>
        <end position="383"/>
    </location>
</feature>
<proteinExistence type="inferred from homology"/>
<evidence type="ECO:0000256" key="5">
    <source>
        <dbReference type="ARBA" id="ARBA00023136"/>
    </source>
</evidence>
<dbReference type="AlphaFoldDB" id="A0A6J2KMK7"/>
<organism evidence="9 10">
    <name type="scientific">Bombyx mandarina</name>
    <name type="common">Wild silk moth</name>
    <name type="synonym">Wild silkworm</name>
    <dbReference type="NCBI Taxonomy" id="7092"/>
    <lineage>
        <taxon>Eukaryota</taxon>
        <taxon>Metazoa</taxon>
        <taxon>Ecdysozoa</taxon>
        <taxon>Arthropoda</taxon>
        <taxon>Hexapoda</taxon>
        <taxon>Insecta</taxon>
        <taxon>Pterygota</taxon>
        <taxon>Neoptera</taxon>
        <taxon>Endopterygota</taxon>
        <taxon>Lepidoptera</taxon>
        <taxon>Glossata</taxon>
        <taxon>Ditrysia</taxon>
        <taxon>Bombycoidea</taxon>
        <taxon>Bombycidae</taxon>
        <taxon>Bombycinae</taxon>
        <taxon>Bombyx</taxon>
    </lineage>
</organism>
<dbReference type="Proteomes" id="UP000504629">
    <property type="component" value="Unplaced"/>
</dbReference>
<evidence type="ECO:0000256" key="4">
    <source>
        <dbReference type="ARBA" id="ARBA00022989"/>
    </source>
</evidence>
<dbReference type="CTD" id="45380"/>
<evidence type="ECO:0000313" key="10">
    <source>
        <dbReference type="RefSeq" id="XP_028042763.1"/>
    </source>
</evidence>
<accession>A0A6J2KMK7</accession>
<dbReference type="InterPro" id="IPR044770">
    <property type="entry name" value="MFS_spinster-like"/>
</dbReference>
<dbReference type="GO" id="GO:0022857">
    <property type="term" value="F:transmembrane transporter activity"/>
    <property type="evidence" value="ECO:0007669"/>
    <property type="project" value="InterPro"/>
</dbReference>
<feature type="transmembrane region" description="Helical" evidence="7">
    <location>
        <begin position="114"/>
        <end position="134"/>
    </location>
</feature>
<evidence type="ECO:0000256" key="7">
    <source>
        <dbReference type="SAM" id="Phobius"/>
    </source>
</evidence>
<feature type="transmembrane region" description="Helical" evidence="7">
    <location>
        <begin position="87"/>
        <end position="107"/>
    </location>
</feature>
<feature type="domain" description="Major facilitator superfamily (MFS) profile" evidence="8">
    <location>
        <begin position="49"/>
        <end position="517"/>
    </location>
</feature>
<dbReference type="InterPro" id="IPR036259">
    <property type="entry name" value="MFS_trans_sf"/>
</dbReference>
<sequence length="517" mass="55930">MDPRGITPNTSNQQLVINGDNDSATALLQEKQARRHNSLREVTFSQYMTVSILCFVNLINYMDRLTIAGVLNNVKTEFEIGDGKAGFLQTVFVVAYMLFAPIFGYLGDRYSRRVIMASGVALWSLTTFFGSFLHDYESFAFFRGLVGIGEASYSTIAPTIISDLFVGDVRSKMLAFFYFAIPVGSGLGYIVGSVVGAALGNWRYGLRVTPFFGAIAVALIIWVMEDPERGASEESHIKPTSYKDDLRALIKNPSFMLSTIAFTCVAFVTGALTWWGPQVIYLGLGLQPGNEFSFESVSYKFGLVGMAAGALGVPLGCAAAARARPLVADADPLLCGAALLLSAPLVFCALIAVRASAAGTFALIFFGMLTLNLTWSVVADMILGFANVRRDHHGVGHVGRAAGRVAGRGAAEAVGPRAPAAVRRGAAAVGAGGRARLASDRGLHVRPFRPHIYRRARDQYQLGNRGRHVAVRCHTTKAFDSRSFPDINIAHVWGCWKSILSRSYIRKFEVLLDAITG</sequence>
<feature type="transmembrane region" description="Helical" evidence="7">
    <location>
        <begin position="173"/>
        <end position="198"/>
    </location>
</feature>
<keyword evidence="9" id="KW-1185">Reference proteome</keyword>
<protein>
    <submittedName>
        <fullName evidence="10">Protein spinster isoform X1</fullName>
    </submittedName>
</protein>
<feature type="transmembrane region" description="Helical" evidence="7">
    <location>
        <begin position="297"/>
        <end position="321"/>
    </location>
</feature>
<evidence type="ECO:0000256" key="1">
    <source>
        <dbReference type="ARBA" id="ARBA00004141"/>
    </source>
</evidence>
<evidence type="ECO:0000259" key="8">
    <source>
        <dbReference type="PROSITE" id="PS50850"/>
    </source>
</evidence>
<evidence type="ECO:0000313" key="9">
    <source>
        <dbReference type="Proteomes" id="UP000504629"/>
    </source>
</evidence>
<dbReference type="PANTHER" id="PTHR23505">
    <property type="entry name" value="SPINSTER"/>
    <property type="match status" value="1"/>
</dbReference>
<comment type="similarity">
    <text evidence="6">Belongs to the major facilitator superfamily. Spinster (TC 2.A.1.49) family.</text>
</comment>
<reference evidence="10" key="1">
    <citation type="submission" date="2025-08" db="UniProtKB">
        <authorList>
            <consortium name="RefSeq"/>
        </authorList>
    </citation>
    <scope>IDENTIFICATION</scope>
    <source>
        <tissue evidence="10">Silk gland</tissue>
    </source>
</reference>
<keyword evidence="2" id="KW-0813">Transport</keyword>
<dbReference type="SUPFAM" id="SSF103473">
    <property type="entry name" value="MFS general substrate transporter"/>
    <property type="match status" value="1"/>
</dbReference>
<evidence type="ECO:0000256" key="3">
    <source>
        <dbReference type="ARBA" id="ARBA00022692"/>
    </source>
</evidence>
<evidence type="ECO:0000256" key="2">
    <source>
        <dbReference type="ARBA" id="ARBA00022448"/>
    </source>
</evidence>
<dbReference type="RefSeq" id="XP_028042763.1">
    <property type="nucleotide sequence ID" value="XM_028186962.1"/>
</dbReference>
<dbReference type="OrthoDB" id="6770063at2759"/>
<dbReference type="GO" id="GO:0016020">
    <property type="term" value="C:membrane"/>
    <property type="evidence" value="ECO:0007669"/>
    <property type="project" value="UniProtKB-SubCell"/>
</dbReference>